<sequence length="148" mass="16420">MLCFSWISLTRADPLREIIAISDVGSFIGIIGSACFVKTTLPSRKGGFVSVSKRRIISLEPEDLTEDPEARIGTGDGDTWSQGDDELAALKNVEYDPPTMEKLIVHQVRHQQTLGMVKVGYAWKNKRRCPFVESLPIPIGHHPSQTCL</sequence>
<proteinExistence type="predicted"/>
<accession>A0A834X932</accession>
<organism evidence="1 2">
    <name type="scientific">Senna tora</name>
    <dbReference type="NCBI Taxonomy" id="362788"/>
    <lineage>
        <taxon>Eukaryota</taxon>
        <taxon>Viridiplantae</taxon>
        <taxon>Streptophyta</taxon>
        <taxon>Embryophyta</taxon>
        <taxon>Tracheophyta</taxon>
        <taxon>Spermatophyta</taxon>
        <taxon>Magnoliopsida</taxon>
        <taxon>eudicotyledons</taxon>
        <taxon>Gunneridae</taxon>
        <taxon>Pentapetalae</taxon>
        <taxon>rosids</taxon>
        <taxon>fabids</taxon>
        <taxon>Fabales</taxon>
        <taxon>Fabaceae</taxon>
        <taxon>Caesalpinioideae</taxon>
        <taxon>Cassia clade</taxon>
        <taxon>Senna</taxon>
    </lineage>
</organism>
<keyword evidence="2" id="KW-1185">Reference proteome</keyword>
<dbReference type="EMBL" id="JAAIUW010000003">
    <property type="protein sequence ID" value="KAF7839764.1"/>
    <property type="molecule type" value="Genomic_DNA"/>
</dbReference>
<comment type="caution">
    <text evidence="1">The sequence shown here is derived from an EMBL/GenBank/DDBJ whole genome shotgun (WGS) entry which is preliminary data.</text>
</comment>
<dbReference type="Proteomes" id="UP000634136">
    <property type="component" value="Unassembled WGS sequence"/>
</dbReference>
<evidence type="ECO:0000313" key="1">
    <source>
        <dbReference type="EMBL" id="KAF7839764.1"/>
    </source>
</evidence>
<reference evidence="1" key="1">
    <citation type="submission" date="2020-09" db="EMBL/GenBank/DDBJ databases">
        <title>Genome-Enabled Discovery of Anthraquinone Biosynthesis in Senna tora.</title>
        <authorList>
            <person name="Kang S.-H."/>
            <person name="Pandey R.P."/>
            <person name="Lee C.-M."/>
            <person name="Sim J.-S."/>
            <person name="Jeong J.-T."/>
            <person name="Choi B.-S."/>
            <person name="Jung M."/>
            <person name="Ginzburg D."/>
            <person name="Zhao K."/>
            <person name="Won S.Y."/>
            <person name="Oh T.-J."/>
            <person name="Yu Y."/>
            <person name="Kim N.-H."/>
            <person name="Lee O.R."/>
            <person name="Lee T.-H."/>
            <person name="Bashyal P."/>
            <person name="Kim T.-S."/>
            <person name="Lee W.-H."/>
            <person name="Kawkins C."/>
            <person name="Kim C.-K."/>
            <person name="Kim J.S."/>
            <person name="Ahn B.O."/>
            <person name="Rhee S.Y."/>
            <person name="Sohng J.K."/>
        </authorList>
    </citation>
    <scope>NUCLEOTIDE SEQUENCE</scope>
    <source>
        <tissue evidence="1">Leaf</tissue>
    </source>
</reference>
<evidence type="ECO:0000313" key="2">
    <source>
        <dbReference type="Proteomes" id="UP000634136"/>
    </source>
</evidence>
<protein>
    <submittedName>
        <fullName evidence="1">Uncharacterized protein</fullName>
    </submittedName>
</protein>
<dbReference type="OrthoDB" id="10591399at2759"/>
<gene>
    <name evidence="1" type="ORF">G2W53_008246</name>
</gene>
<name>A0A834X932_9FABA</name>
<dbReference type="AlphaFoldDB" id="A0A834X932"/>